<keyword evidence="6" id="KW-1133">Transmembrane helix</keyword>
<dbReference type="EMBL" id="SSMQ01000016">
    <property type="protein sequence ID" value="TKD07571.1"/>
    <property type="molecule type" value="Genomic_DNA"/>
</dbReference>
<proteinExistence type="predicted"/>
<dbReference type="PROSITE" id="PS00108">
    <property type="entry name" value="PROTEIN_KINASE_ST"/>
    <property type="match status" value="1"/>
</dbReference>
<dbReference type="InterPro" id="IPR000719">
    <property type="entry name" value="Prot_kinase_dom"/>
</dbReference>
<name>A0A4U1JBY6_9BACT</name>
<evidence type="ECO:0000256" key="3">
    <source>
        <dbReference type="ARBA" id="ARBA00022777"/>
    </source>
</evidence>
<dbReference type="InterPro" id="IPR017441">
    <property type="entry name" value="Protein_kinase_ATP_BS"/>
</dbReference>
<dbReference type="PROSITE" id="PS50011">
    <property type="entry name" value="PROTEIN_KINASE_DOM"/>
    <property type="match status" value="1"/>
</dbReference>
<evidence type="ECO:0000256" key="4">
    <source>
        <dbReference type="ARBA" id="ARBA00022840"/>
    </source>
</evidence>
<dbReference type="PANTHER" id="PTHR43289">
    <property type="entry name" value="MITOGEN-ACTIVATED PROTEIN KINASE KINASE KINASE 20-RELATED"/>
    <property type="match status" value="1"/>
</dbReference>
<evidence type="ECO:0000256" key="2">
    <source>
        <dbReference type="ARBA" id="ARBA00022741"/>
    </source>
</evidence>
<evidence type="ECO:0000256" key="5">
    <source>
        <dbReference type="PROSITE-ProRule" id="PRU10141"/>
    </source>
</evidence>
<keyword evidence="2 5" id="KW-0547">Nucleotide-binding</keyword>
<feature type="domain" description="Protein kinase" evidence="7">
    <location>
        <begin position="19"/>
        <end position="287"/>
    </location>
</feature>
<organism evidence="8 9">
    <name type="scientific">Polyangium fumosum</name>
    <dbReference type="NCBI Taxonomy" id="889272"/>
    <lineage>
        <taxon>Bacteria</taxon>
        <taxon>Pseudomonadati</taxon>
        <taxon>Myxococcota</taxon>
        <taxon>Polyangia</taxon>
        <taxon>Polyangiales</taxon>
        <taxon>Polyangiaceae</taxon>
        <taxon>Polyangium</taxon>
    </lineage>
</organism>
<dbReference type="RefSeq" id="WP_136930167.1">
    <property type="nucleotide sequence ID" value="NZ_SSMQ01000016.1"/>
</dbReference>
<accession>A0A4U1JBY6</accession>
<reference evidence="8 9" key="1">
    <citation type="submission" date="2019-04" db="EMBL/GenBank/DDBJ databases">
        <authorList>
            <person name="Li Y."/>
            <person name="Wang J."/>
        </authorList>
    </citation>
    <scope>NUCLEOTIDE SEQUENCE [LARGE SCALE GENOMIC DNA]</scope>
    <source>
        <strain evidence="8 9">DSM 14668</strain>
    </source>
</reference>
<dbReference type="OrthoDB" id="9801841at2"/>
<protein>
    <submittedName>
        <fullName evidence="8">Serine/threonine protein kinase</fullName>
    </submittedName>
</protein>
<comment type="caution">
    <text evidence="8">The sequence shown here is derived from an EMBL/GenBank/DDBJ whole genome shotgun (WGS) entry which is preliminary data.</text>
</comment>
<dbReference type="AlphaFoldDB" id="A0A4U1JBY6"/>
<dbReference type="PROSITE" id="PS00107">
    <property type="entry name" value="PROTEIN_KINASE_ATP"/>
    <property type="match status" value="1"/>
</dbReference>
<dbReference type="GO" id="GO:0004674">
    <property type="term" value="F:protein serine/threonine kinase activity"/>
    <property type="evidence" value="ECO:0007669"/>
    <property type="project" value="UniProtKB-KW"/>
</dbReference>
<evidence type="ECO:0000313" key="9">
    <source>
        <dbReference type="Proteomes" id="UP000309215"/>
    </source>
</evidence>
<evidence type="ECO:0000313" key="8">
    <source>
        <dbReference type="EMBL" id="TKD07571.1"/>
    </source>
</evidence>
<feature type="transmembrane region" description="Helical" evidence="6">
    <location>
        <begin position="409"/>
        <end position="432"/>
    </location>
</feature>
<keyword evidence="1" id="KW-0808">Transferase</keyword>
<feature type="binding site" evidence="5">
    <location>
        <position position="48"/>
    </location>
    <ligand>
        <name>ATP</name>
        <dbReference type="ChEBI" id="CHEBI:30616"/>
    </ligand>
</feature>
<gene>
    <name evidence="8" type="ORF">E8A74_17550</name>
</gene>
<dbReference type="Gene3D" id="3.30.200.20">
    <property type="entry name" value="Phosphorylase Kinase, domain 1"/>
    <property type="match status" value="1"/>
</dbReference>
<evidence type="ECO:0000256" key="6">
    <source>
        <dbReference type="SAM" id="Phobius"/>
    </source>
</evidence>
<evidence type="ECO:0000259" key="7">
    <source>
        <dbReference type="PROSITE" id="PS50011"/>
    </source>
</evidence>
<dbReference type="Proteomes" id="UP000309215">
    <property type="component" value="Unassembled WGS sequence"/>
</dbReference>
<dbReference type="Pfam" id="PF00069">
    <property type="entry name" value="Pkinase"/>
    <property type="match status" value="1"/>
</dbReference>
<dbReference type="InterPro" id="IPR008271">
    <property type="entry name" value="Ser/Thr_kinase_AS"/>
</dbReference>
<dbReference type="InterPro" id="IPR011009">
    <property type="entry name" value="Kinase-like_dom_sf"/>
</dbReference>
<keyword evidence="6" id="KW-0812">Transmembrane</keyword>
<keyword evidence="9" id="KW-1185">Reference proteome</keyword>
<sequence>MTTPSPAEKLVGATLNRRFRLVRLLGEGGMGAVYEADSVQGEGKRAVKLLHEEFTRIPEVRDRFLAEVTATKNLVHPNVVPILESAVAEDSSPYLVMELLRGQSLGDKLDGGVIVPVPEAYRITSQILAALSAAHAQRVVHRDLKPDNVFIAKDPGGNEVVKILDFGIAKVMDAAGGMGNKTRTGALIGTPGYMSPEQIRSAKNVDPRSDLWGVATILYQMLTGQLPFEADNDFTRLTAVIVSPPTPITTYAPQLERFTSFFDRALEKDPNKRFQSADEMAQVLAALVRVEAPEVVVNSGWNPQHESAATLASAATTAMPAVSAMMIPTGSTPPPMAPVSGSFAVADTDPAASPPRPGAPAPAAVLYPPHPAGGTQMSAERHGPPIPRMPPQVAIVPAPPLPPPQKSVVPVPIAAAIALGTLLLGILIGYLAGGS</sequence>
<evidence type="ECO:0000256" key="1">
    <source>
        <dbReference type="ARBA" id="ARBA00022679"/>
    </source>
</evidence>
<dbReference type="PANTHER" id="PTHR43289:SF6">
    <property type="entry name" value="SERINE_THREONINE-PROTEIN KINASE NEKL-3"/>
    <property type="match status" value="1"/>
</dbReference>
<keyword evidence="8" id="KW-0723">Serine/threonine-protein kinase</keyword>
<dbReference type="Gene3D" id="1.10.510.10">
    <property type="entry name" value="Transferase(Phosphotransferase) domain 1"/>
    <property type="match status" value="1"/>
</dbReference>
<dbReference type="GO" id="GO:0005524">
    <property type="term" value="F:ATP binding"/>
    <property type="evidence" value="ECO:0007669"/>
    <property type="project" value="UniProtKB-UniRule"/>
</dbReference>
<keyword evidence="4 5" id="KW-0067">ATP-binding</keyword>
<dbReference type="CDD" id="cd14014">
    <property type="entry name" value="STKc_PknB_like"/>
    <property type="match status" value="1"/>
</dbReference>
<dbReference type="SUPFAM" id="SSF56112">
    <property type="entry name" value="Protein kinase-like (PK-like)"/>
    <property type="match status" value="1"/>
</dbReference>
<dbReference type="SMART" id="SM00220">
    <property type="entry name" value="S_TKc"/>
    <property type="match status" value="1"/>
</dbReference>
<keyword evidence="3 8" id="KW-0418">Kinase</keyword>
<keyword evidence="6" id="KW-0472">Membrane</keyword>